<dbReference type="Proteomes" id="UP000652430">
    <property type="component" value="Unassembled WGS sequence"/>
</dbReference>
<accession>A0ABQ3LRN5</accession>
<name>A0ABQ3LRN5_9SPHN</name>
<evidence type="ECO:0000256" key="1">
    <source>
        <dbReference type="SAM" id="MobiDB-lite"/>
    </source>
</evidence>
<keyword evidence="4" id="KW-1185">Reference proteome</keyword>
<organism evidence="3 4">
    <name type="scientific">Sphingomonas glacialis</name>
    <dbReference type="NCBI Taxonomy" id="658225"/>
    <lineage>
        <taxon>Bacteria</taxon>
        <taxon>Pseudomonadati</taxon>
        <taxon>Pseudomonadota</taxon>
        <taxon>Alphaproteobacteria</taxon>
        <taxon>Sphingomonadales</taxon>
        <taxon>Sphingomonadaceae</taxon>
        <taxon>Sphingomonas</taxon>
    </lineage>
</organism>
<comment type="caution">
    <text evidence="3">The sequence shown here is derived from an EMBL/GenBank/DDBJ whole genome shotgun (WGS) entry which is preliminary data.</text>
</comment>
<reference evidence="4" key="1">
    <citation type="journal article" date="2019" name="Int. J. Syst. Evol. Microbiol.">
        <title>The Global Catalogue of Microorganisms (GCM) 10K type strain sequencing project: providing services to taxonomists for standard genome sequencing and annotation.</title>
        <authorList>
            <consortium name="The Broad Institute Genomics Platform"/>
            <consortium name="The Broad Institute Genome Sequencing Center for Infectious Disease"/>
            <person name="Wu L."/>
            <person name="Ma J."/>
        </authorList>
    </citation>
    <scope>NUCLEOTIDE SEQUENCE [LARGE SCALE GENOMIC DNA]</scope>
    <source>
        <strain evidence="4">CGMCC 1.8957</strain>
    </source>
</reference>
<gene>
    <name evidence="3" type="ORF">GCM10008023_35460</name>
</gene>
<feature type="signal peptide" evidence="2">
    <location>
        <begin position="1"/>
        <end position="20"/>
    </location>
</feature>
<evidence type="ECO:0000313" key="3">
    <source>
        <dbReference type="EMBL" id="GHH23917.1"/>
    </source>
</evidence>
<evidence type="ECO:0000256" key="2">
    <source>
        <dbReference type="SAM" id="SignalP"/>
    </source>
</evidence>
<dbReference type="RefSeq" id="WP_189677355.1">
    <property type="nucleotide sequence ID" value="NZ_BNAQ01000006.1"/>
</dbReference>
<evidence type="ECO:0000313" key="4">
    <source>
        <dbReference type="Proteomes" id="UP000652430"/>
    </source>
</evidence>
<evidence type="ECO:0008006" key="5">
    <source>
        <dbReference type="Google" id="ProtNLM"/>
    </source>
</evidence>
<sequence length="102" mass="10552">MKRIILAAAAVAALSSSALAQSAHPGSHNPAIKDSDVGHVATPASGSNSFTEAQARGRIAKAGYASVSKLAKDRDGVWRGVAMRHGKRVQVGLDYKGNVTTR</sequence>
<proteinExistence type="predicted"/>
<keyword evidence="2" id="KW-0732">Signal</keyword>
<feature type="chain" id="PRO_5045550685" description="PepSY domain-containing protein" evidence="2">
    <location>
        <begin position="21"/>
        <end position="102"/>
    </location>
</feature>
<dbReference type="EMBL" id="BNAQ01000006">
    <property type="protein sequence ID" value="GHH23917.1"/>
    <property type="molecule type" value="Genomic_DNA"/>
</dbReference>
<protein>
    <recommendedName>
        <fullName evidence="5">PepSY domain-containing protein</fullName>
    </recommendedName>
</protein>
<feature type="region of interest" description="Disordered" evidence="1">
    <location>
        <begin position="22"/>
        <end position="49"/>
    </location>
</feature>